<dbReference type="PIRSF" id="PIRSF000972">
    <property type="entry name" value="Arylsulf_plant"/>
    <property type="match status" value="1"/>
</dbReference>
<dbReference type="EMBL" id="JH126402">
    <property type="protein sequence ID" value="EGX91097.1"/>
    <property type="molecule type" value="Genomic_DNA"/>
</dbReference>
<dbReference type="InterPro" id="IPR000917">
    <property type="entry name" value="Sulfatase_N"/>
</dbReference>
<comment type="PTM">
    <text evidence="6">The conversion to 3-oxoalanine (also known as C-formylglycine, FGly), of a serine or cysteine residue in prokaryotes and of a cysteine residue in eukaryotes, is critical for catalytic activity.</text>
</comment>
<dbReference type="GO" id="GO:0005539">
    <property type="term" value="F:glycosaminoglycan binding"/>
    <property type="evidence" value="ECO:0007669"/>
    <property type="project" value="TreeGrafter"/>
</dbReference>
<dbReference type="InterPro" id="IPR012083">
    <property type="entry name" value="Arylsulfatase"/>
</dbReference>
<evidence type="ECO:0000313" key="10">
    <source>
        <dbReference type="Proteomes" id="UP000001610"/>
    </source>
</evidence>
<dbReference type="RefSeq" id="XP_006670462.1">
    <property type="nucleotide sequence ID" value="XM_006670399.1"/>
</dbReference>
<dbReference type="CDD" id="cd16147">
    <property type="entry name" value="G6S"/>
    <property type="match status" value="1"/>
</dbReference>
<feature type="domain" description="Sulfatase N-terminal" evidence="8">
    <location>
        <begin position="59"/>
        <end position="402"/>
    </location>
</feature>
<dbReference type="PROSITE" id="PS00523">
    <property type="entry name" value="SULFATASE_1"/>
    <property type="match status" value="1"/>
</dbReference>
<dbReference type="AlphaFoldDB" id="G3JIP8"/>
<sequence>MILLNHGRISLILCPIPLQDMLHSTSFLAVALLALPAAAANITTPKPGGSCQGKKSTRPNIVFIMADDQDKTMASTDYQPLLKKYIGEQGTEFHKHFCTVSLCCPSRVSLLTGKAAHNTNVTDVRSPYAGGYPKFIAEGHNENYLPVWLQQAGYNTYYTGKLMNMHGVETYNNPFPAGWNRSDYLLDPGTYRYLNSVMSLDEQEYRSMAGTYSTDNIRDRAVEFLGNGIDAGKPFFLGVAPIGPHGQDTPKGFDHPIPADRHKDLFPDLQVPRTPNFNPDKAGDVHYFASTPKLAPHQVEYLDEYYRRRIQALQSVDELVEALMLKLEQHRHVLANTYVFYTSDNGYHLGQHRLPPGKCTSMEDDINVPLLVRGPGIAKKASVSIPTSHTDLAPTFFQIAGIDLRDDFDGVPMPLTVEQQQSKTVKGEHINVEYWGGAYLEGTVFPHDPETARNTYKALRVVADDYDFMYTVWCTNERMLYDMKQDPYQMNNLYSTSGNATGYPVDQLKARLDTLLLTLKNCKGEVCRQPWSFVFPPSSGQDIQTLADAMDTKYDEFFGSQEAVKFSACAGGYLLEYEGSFAPRPFANEKGEAVLAARMEDWV</sequence>
<dbReference type="eggNOG" id="KOG3731">
    <property type="taxonomic scope" value="Eukaryota"/>
</dbReference>
<evidence type="ECO:0000259" key="8">
    <source>
        <dbReference type="Pfam" id="PF00884"/>
    </source>
</evidence>
<comment type="catalytic activity">
    <reaction evidence="5">
        <text>an aryl sulfate + H2O = a phenol + sulfate + H(+)</text>
        <dbReference type="Rhea" id="RHEA:17261"/>
        <dbReference type="ChEBI" id="CHEBI:15377"/>
        <dbReference type="ChEBI" id="CHEBI:15378"/>
        <dbReference type="ChEBI" id="CHEBI:16189"/>
        <dbReference type="ChEBI" id="CHEBI:33853"/>
        <dbReference type="ChEBI" id="CHEBI:140317"/>
        <dbReference type="EC" id="3.1.6.1"/>
    </reaction>
</comment>
<evidence type="ECO:0000256" key="2">
    <source>
        <dbReference type="ARBA" id="ARBA00022729"/>
    </source>
</evidence>
<keyword evidence="2 7" id="KW-0732">Signal</keyword>
<dbReference type="InterPro" id="IPR017850">
    <property type="entry name" value="Alkaline_phosphatase_core_sf"/>
</dbReference>
<reference evidence="9 10" key="1">
    <citation type="journal article" date="2011" name="Genome Biol.">
        <title>Genome sequence of the insect pathogenic fungus Cordyceps militaris, a valued traditional Chinese medicine.</title>
        <authorList>
            <person name="Zheng P."/>
            <person name="Xia Y."/>
            <person name="Xiao G."/>
            <person name="Xiong C."/>
            <person name="Hu X."/>
            <person name="Zhang S."/>
            <person name="Zheng H."/>
            <person name="Huang Y."/>
            <person name="Zhou Y."/>
            <person name="Wang S."/>
            <person name="Zhao G.P."/>
            <person name="Liu X."/>
            <person name="St Leger R.J."/>
            <person name="Wang C."/>
        </authorList>
    </citation>
    <scope>NUCLEOTIDE SEQUENCE [LARGE SCALE GENOMIC DNA]</scope>
    <source>
        <strain evidence="9 10">CM01</strain>
    </source>
</reference>
<keyword evidence="4" id="KW-0325">Glycoprotein</keyword>
<dbReference type="GO" id="GO:0008449">
    <property type="term" value="F:N-acetylglucosamine-6-sulfatase activity"/>
    <property type="evidence" value="ECO:0007669"/>
    <property type="project" value="TreeGrafter"/>
</dbReference>
<dbReference type="InterPro" id="IPR024607">
    <property type="entry name" value="Sulfatase_CS"/>
</dbReference>
<dbReference type="GO" id="GO:0018958">
    <property type="term" value="P:phenol-containing compound metabolic process"/>
    <property type="evidence" value="ECO:0007669"/>
    <property type="project" value="InterPro"/>
</dbReference>
<evidence type="ECO:0000256" key="6">
    <source>
        <dbReference type="PIRSR" id="PIRSR000972-50"/>
    </source>
</evidence>
<evidence type="ECO:0000256" key="4">
    <source>
        <dbReference type="ARBA" id="ARBA00023180"/>
    </source>
</evidence>
<organism evidence="9 10">
    <name type="scientific">Cordyceps militaris (strain CM01)</name>
    <name type="common">Caterpillar fungus</name>
    <dbReference type="NCBI Taxonomy" id="983644"/>
    <lineage>
        <taxon>Eukaryota</taxon>
        <taxon>Fungi</taxon>
        <taxon>Dikarya</taxon>
        <taxon>Ascomycota</taxon>
        <taxon>Pezizomycotina</taxon>
        <taxon>Sordariomycetes</taxon>
        <taxon>Hypocreomycetidae</taxon>
        <taxon>Hypocreales</taxon>
        <taxon>Cordycipitaceae</taxon>
        <taxon>Cordyceps</taxon>
    </lineage>
</organism>
<evidence type="ECO:0000313" key="9">
    <source>
        <dbReference type="EMBL" id="EGX91097.1"/>
    </source>
</evidence>
<keyword evidence="3 5" id="KW-0378">Hydrolase</keyword>
<feature type="modified residue" description="3-oxoalanine (Cys)" evidence="6">
    <location>
        <position position="103"/>
    </location>
</feature>
<dbReference type="Pfam" id="PF00884">
    <property type="entry name" value="Sulfatase"/>
    <property type="match status" value="1"/>
</dbReference>
<comment type="similarity">
    <text evidence="1 5">Belongs to the sulfatase family.</text>
</comment>
<protein>
    <recommendedName>
        <fullName evidence="5">Arylsulfatase</fullName>
        <shortName evidence="5">AS</shortName>
        <ecNumber evidence="5">3.1.6.1</ecNumber>
    </recommendedName>
    <alternativeName>
        <fullName evidence="5">Aryl-sulfate sulphohydrolase</fullName>
    </alternativeName>
</protein>
<dbReference type="PANTHER" id="PTHR43108:SF8">
    <property type="entry name" value="SD21168P"/>
    <property type="match status" value="1"/>
</dbReference>
<gene>
    <name evidence="9" type="ORF">CCM_05254</name>
</gene>
<dbReference type="STRING" id="983644.G3JIP8"/>
<dbReference type="SUPFAM" id="SSF53649">
    <property type="entry name" value="Alkaline phosphatase-like"/>
    <property type="match status" value="1"/>
</dbReference>
<evidence type="ECO:0000256" key="3">
    <source>
        <dbReference type="ARBA" id="ARBA00022801"/>
    </source>
</evidence>
<dbReference type="VEuPathDB" id="FungiDB:CCM_05254"/>
<name>G3JIP8_CORMM</name>
<dbReference type="HOGENOM" id="CLU_006332_4_0_1"/>
<dbReference type="OrthoDB" id="96314at2759"/>
<dbReference type="GeneID" id="18167273"/>
<dbReference type="OMA" id="KYEFMYT"/>
<proteinExistence type="inferred from homology"/>
<evidence type="ECO:0000256" key="5">
    <source>
        <dbReference type="PIRNR" id="PIRNR000972"/>
    </source>
</evidence>
<evidence type="ECO:0000256" key="7">
    <source>
        <dbReference type="SAM" id="SignalP"/>
    </source>
</evidence>
<accession>G3JIP8</accession>
<dbReference type="KEGG" id="cmt:CCM_05254"/>
<feature type="signal peptide" evidence="7">
    <location>
        <begin position="1"/>
        <end position="40"/>
    </location>
</feature>
<dbReference type="GO" id="GO:0004065">
    <property type="term" value="F:arylsulfatase activity"/>
    <property type="evidence" value="ECO:0007669"/>
    <property type="project" value="UniProtKB-UniRule"/>
</dbReference>
<keyword evidence="10" id="KW-1185">Reference proteome</keyword>
<dbReference type="PANTHER" id="PTHR43108">
    <property type="entry name" value="N-ACETYLGLUCOSAMINE-6-SULFATASE FAMILY MEMBER"/>
    <property type="match status" value="1"/>
</dbReference>
<dbReference type="Proteomes" id="UP000001610">
    <property type="component" value="Unassembled WGS sequence"/>
</dbReference>
<dbReference type="EC" id="3.1.6.1" evidence="5"/>
<dbReference type="InParanoid" id="G3JIP8"/>
<dbReference type="Gene3D" id="3.40.720.10">
    <property type="entry name" value="Alkaline Phosphatase, subunit A"/>
    <property type="match status" value="1"/>
</dbReference>
<feature type="chain" id="PRO_5003446238" description="Arylsulfatase" evidence="7">
    <location>
        <begin position="41"/>
        <end position="603"/>
    </location>
</feature>
<evidence type="ECO:0000256" key="1">
    <source>
        <dbReference type="ARBA" id="ARBA00008779"/>
    </source>
</evidence>